<proteinExistence type="predicted"/>
<dbReference type="AlphaFoldDB" id="A0A919M3W5"/>
<feature type="domain" description="A-factor biosynthesis hotdog" evidence="1">
    <location>
        <begin position="195"/>
        <end position="314"/>
    </location>
</feature>
<protein>
    <recommendedName>
        <fullName evidence="1">A-factor biosynthesis hotdog domain-containing protein</fullName>
    </recommendedName>
</protein>
<reference evidence="2" key="1">
    <citation type="submission" date="2021-01" db="EMBL/GenBank/DDBJ databases">
        <title>Whole genome shotgun sequence of Actinoplanes cyaneus NBRC 14990.</title>
        <authorList>
            <person name="Komaki H."/>
            <person name="Tamura T."/>
        </authorList>
    </citation>
    <scope>NUCLEOTIDE SEQUENCE</scope>
    <source>
        <strain evidence="2">NBRC 14990</strain>
    </source>
</reference>
<dbReference type="EMBL" id="BOMH01000019">
    <property type="protein sequence ID" value="GID64972.1"/>
    <property type="molecule type" value="Genomic_DNA"/>
</dbReference>
<keyword evidence="3" id="KW-1185">Reference proteome</keyword>
<evidence type="ECO:0000313" key="3">
    <source>
        <dbReference type="Proteomes" id="UP000619479"/>
    </source>
</evidence>
<gene>
    <name evidence="2" type="ORF">Acy02nite_28530</name>
</gene>
<feature type="domain" description="A-factor biosynthesis hotdog" evidence="1">
    <location>
        <begin position="28"/>
        <end position="160"/>
    </location>
</feature>
<comment type="caution">
    <text evidence="2">The sequence shown here is derived from an EMBL/GenBank/DDBJ whole genome shotgun (WGS) entry which is preliminary data.</text>
</comment>
<dbReference type="Proteomes" id="UP000619479">
    <property type="component" value="Unassembled WGS sequence"/>
</dbReference>
<accession>A0A919M3W5</accession>
<dbReference type="InterPro" id="IPR005509">
    <property type="entry name" value="AfsA_hotdog_dom"/>
</dbReference>
<dbReference type="InterPro" id="IPR047757">
    <property type="entry name" value="AfsA-like"/>
</dbReference>
<organism evidence="2 3">
    <name type="scientific">Actinoplanes cyaneus</name>
    <dbReference type="NCBI Taxonomy" id="52696"/>
    <lineage>
        <taxon>Bacteria</taxon>
        <taxon>Bacillati</taxon>
        <taxon>Actinomycetota</taxon>
        <taxon>Actinomycetes</taxon>
        <taxon>Micromonosporales</taxon>
        <taxon>Micromonosporaceae</taxon>
        <taxon>Actinoplanes</taxon>
    </lineage>
</organism>
<name>A0A919M3W5_9ACTN</name>
<evidence type="ECO:0000259" key="1">
    <source>
        <dbReference type="Pfam" id="PF03756"/>
    </source>
</evidence>
<dbReference type="GO" id="GO:0016740">
    <property type="term" value="F:transferase activity"/>
    <property type="evidence" value="ECO:0007669"/>
    <property type="project" value="InterPro"/>
</dbReference>
<dbReference type="NCBIfam" id="NF041195">
    <property type="entry name" value="ScbA_BarX_GamBu"/>
    <property type="match status" value="1"/>
</dbReference>
<dbReference type="RefSeq" id="WP_203740692.1">
    <property type="nucleotide sequence ID" value="NZ_BAAAUC010000091.1"/>
</dbReference>
<dbReference type="Pfam" id="PF03756">
    <property type="entry name" value="AfsA"/>
    <property type="match status" value="2"/>
</dbReference>
<evidence type="ECO:0000313" key="2">
    <source>
        <dbReference type="EMBL" id="GID64972.1"/>
    </source>
</evidence>
<sequence>MPEPIRLLTADGARSSGLSFDQPVPRQLVHRAAIAEVFVTDAVVQGDDHYLVGAQWPRDHAFYHPTAGGGTDPVLFAETIRQAMVYLAHRHQGVPLGSRFTGRDIAWELTDTGPLLVRDEPTAALLDARWTWLDRRRRRLRVDVVLSVDGHVCGRGHISAAVLGERQYRILRRRTDFAPAGPPVPPVRREPAAHVGRLRAKDVVVGRDPAGDGWRLLLDQSHPSLFDHPVDHVPLMGLMEAVRQIGHFVAHAGPADDRAWSLTAFDATFTTFIELDQPTALVVRSPHGNTGSPHRIPLTVDVEQARATVATTRSVWSAA</sequence>